<protein>
    <recommendedName>
        <fullName evidence="2">Protein kinase domain-containing protein</fullName>
    </recommendedName>
</protein>
<accession>I3SI77</accession>
<evidence type="ECO:0000313" key="1">
    <source>
        <dbReference type="EMBL" id="AFK39969.1"/>
    </source>
</evidence>
<dbReference type="EMBL" id="BT140174">
    <property type="protein sequence ID" value="AFK39969.1"/>
    <property type="molecule type" value="mRNA"/>
</dbReference>
<proteinExistence type="evidence at transcript level"/>
<dbReference type="AlphaFoldDB" id="I3SI77"/>
<evidence type="ECO:0008006" key="2">
    <source>
        <dbReference type="Google" id="ProtNLM"/>
    </source>
</evidence>
<name>I3SI77_LOTJA</name>
<reference evidence="1" key="1">
    <citation type="submission" date="2012-05" db="EMBL/GenBank/DDBJ databases">
        <authorList>
            <person name="Krishnakumar V."/>
            <person name="Cheung F."/>
            <person name="Xiao Y."/>
            <person name="Chan A."/>
            <person name="Moskal W.A."/>
            <person name="Town C.D."/>
        </authorList>
    </citation>
    <scope>NUCLEOTIDE SEQUENCE</scope>
</reference>
<sequence>MLHAAALCIRRDPHSRPRMSQVLRILEGDMVMDTNYISTPGYDVGNRSGRIWSEPLQRQHPYSGPLLEESFSGKLFLDKYKPAYWDRDRH</sequence>
<organism evidence="1">
    <name type="scientific">Lotus japonicus</name>
    <name type="common">Lotus corniculatus var. japonicus</name>
    <dbReference type="NCBI Taxonomy" id="34305"/>
    <lineage>
        <taxon>Eukaryota</taxon>
        <taxon>Viridiplantae</taxon>
        <taxon>Streptophyta</taxon>
        <taxon>Embryophyta</taxon>
        <taxon>Tracheophyta</taxon>
        <taxon>Spermatophyta</taxon>
        <taxon>Magnoliopsida</taxon>
        <taxon>eudicotyledons</taxon>
        <taxon>Gunneridae</taxon>
        <taxon>Pentapetalae</taxon>
        <taxon>rosids</taxon>
        <taxon>fabids</taxon>
        <taxon>Fabales</taxon>
        <taxon>Fabaceae</taxon>
        <taxon>Papilionoideae</taxon>
        <taxon>50 kb inversion clade</taxon>
        <taxon>NPAAA clade</taxon>
        <taxon>Hologalegina</taxon>
        <taxon>robinioid clade</taxon>
        <taxon>Loteae</taxon>
        <taxon>Lotus</taxon>
    </lineage>
</organism>